<dbReference type="InParanoid" id="A0A3Q7IXC5"/>
<dbReference type="SUPFAM" id="SSF56672">
    <property type="entry name" value="DNA/RNA polymerases"/>
    <property type="match status" value="1"/>
</dbReference>
<sequence>MTILIVYIDDMVLTSDDPEKMEKIQQYLATKFKMKDLGQMRYLLETGMFDCKLAETPMKMNQQLGISLAKQLTDKVYYQQLVGNLIYLTHTRPDIAYVVSLVSQIMQAPSIEHMNAVHRISIKG</sequence>
<protein>
    <recommendedName>
        <fullName evidence="3">Reverse transcriptase Ty1/copia-type domain-containing protein</fullName>
    </recommendedName>
</protein>
<dbReference type="Proteomes" id="UP000004994">
    <property type="component" value="Chromosome 11"/>
</dbReference>
<organism evidence="1">
    <name type="scientific">Solanum lycopersicum</name>
    <name type="common">Tomato</name>
    <name type="synonym">Lycopersicon esculentum</name>
    <dbReference type="NCBI Taxonomy" id="4081"/>
    <lineage>
        <taxon>Eukaryota</taxon>
        <taxon>Viridiplantae</taxon>
        <taxon>Streptophyta</taxon>
        <taxon>Embryophyta</taxon>
        <taxon>Tracheophyta</taxon>
        <taxon>Spermatophyta</taxon>
        <taxon>Magnoliopsida</taxon>
        <taxon>eudicotyledons</taxon>
        <taxon>Gunneridae</taxon>
        <taxon>Pentapetalae</taxon>
        <taxon>asterids</taxon>
        <taxon>lamiids</taxon>
        <taxon>Solanales</taxon>
        <taxon>Solanaceae</taxon>
        <taxon>Solanoideae</taxon>
        <taxon>Solaneae</taxon>
        <taxon>Solanum</taxon>
        <taxon>Solanum subgen. Lycopersicon</taxon>
    </lineage>
</organism>
<dbReference type="InterPro" id="IPR043502">
    <property type="entry name" value="DNA/RNA_pol_sf"/>
</dbReference>
<evidence type="ECO:0000313" key="1">
    <source>
        <dbReference type="EnsemblPlants" id="Solyc11g062025.1.1"/>
    </source>
</evidence>
<dbReference type="AlphaFoldDB" id="A0A3Q7IXC5"/>
<evidence type="ECO:0008006" key="3">
    <source>
        <dbReference type="Google" id="ProtNLM"/>
    </source>
</evidence>
<dbReference type="Gramene" id="Solyc11g062025.1.1">
    <property type="protein sequence ID" value="Solyc11g062025.1.1"/>
    <property type="gene ID" value="Solyc11g062025.1"/>
</dbReference>
<dbReference type="PANTHER" id="PTHR11439:SF467">
    <property type="entry name" value="INTEGRASE CATALYTIC DOMAIN-CONTAINING PROTEIN"/>
    <property type="match status" value="1"/>
</dbReference>
<dbReference type="EnsemblPlants" id="Solyc11g062025.1.1">
    <property type="protein sequence ID" value="Solyc11g062025.1.1"/>
    <property type="gene ID" value="Solyc11g062025.1"/>
</dbReference>
<name>A0A3Q7IXC5_SOLLC</name>
<dbReference type="PANTHER" id="PTHR11439">
    <property type="entry name" value="GAG-POL-RELATED RETROTRANSPOSON"/>
    <property type="match status" value="1"/>
</dbReference>
<reference evidence="1" key="1">
    <citation type="journal article" date="2012" name="Nature">
        <title>The tomato genome sequence provides insights into fleshy fruit evolution.</title>
        <authorList>
            <consortium name="Tomato Genome Consortium"/>
        </authorList>
    </citation>
    <scope>NUCLEOTIDE SEQUENCE [LARGE SCALE GENOMIC DNA]</scope>
    <source>
        <strain evidence="1">cv. Heinz 1706</strain>
    </source>
</reference>
<keyword evidence="2" id="KW-1185">Reference proteome</keyword>
<dbReference type="STRING" id="4081.A0A3Q7IXC5"/>
<evidence type="ECO:0000313" key="2">
    <source>
        <dbReference type="Proteomes" id="UP000004994"/>
    </source>
</evidence>
<accession>A0A3Q7IXC5</accession>
<reference evidence="1" key="2">
    <citation type="submission" date="2019-01" db="UniProtKB">
        <authorList>
            <consortium name="EnsemblPlants"/>
        </authorList>
    </citation>
    <scope>IDENTIFICATION</scope>
    <source>
        <strain evidence="1">cv. Heinz 1706</strain>
    </source>
</reference>
<proteinExistence type="predicted"/>